<organism evidence="3 4">
    <name type="scientific">Streptomyces xanthochromogenes</name>
    <dbReference type="NCBI Taxonomy" id="67384"/>
    <lineage>
        <taxon>Bacteria</taxon>
        <taxon>Bacillati</taxon>
        <taxon>Actinomycetota</taxon>
        <taxon>Actinomycetes</taxon>
        <taxon>Kitasatosporales</taxon>
        <taxon>Streptomycetaceae</taxon>
        <taxon>Streptomyces</taxon>
    </lineage>
</organism>
<evidence type="ECO:0000313" key="3">
    <source>
        <dbReference type="EMBL" id="GGY38322.1"/>
    </source>
</evidence>
<feature type="transmembrane region" description="Helical" evidence="2">
    <location>
        <begin position="20"/>
        <end position="37"/>
    </location>
</feature>
<dbReference type="GeneID" id="96291500"/>
<comment type="caution">
    <text evidence="3">The sequence shown here is derived from an EMBL/GenBank/DDBJ whole genome shotgun (WGS) entry which is preliminary data.</text>
</comment>
<dbReference type="RefSeq" id="WP_190027540.1">
    <property type="nucleotide sequence ID" value="NZ_BMUU01000005.1"/>
</dbReference>
<gene>
    <name evidence="3" type="ORF">GCM10010326_35470</name>
</gene>
<keyword evidence="2" id="KW-1133">Transmembrane helix</keyword>
<evidence type="ECO:0000256" key="2">
    <source>
        <dbReference type="SAM" id="Phobius"/>
    </source>
</evidence>
<name>A0ABQ3A9Y4_9ACTN</name>
<dbReference type="EMBL" id="BMUU01000005">
    <property type="protein sequence ID" value="GGY38322.1"/>
    <property type="molecule type" value="Genomic_DNA"/>
</dbReference>
<dbReference type="Gene3D" id="3.40.50.1000">
    <property type="entry name" value="HAD superfamily/HAD-like"/>
    <property type="match status" value="1"/>
</dbReference>
<keyword evidence="4" id="KW-1185">Reference proteome</keyword>
<dbReference type="InterPro" id="IPR036412">
    <property type="entry name" value="HAD-like_sf"/>
</dbReference>
<keyword evidence="2" id="KW-0812">Transmembrane</keyword>
<feature type="region of interest" description="Disordered" evidence="1">
    <location>
        <begin position="157"/>
        <end position="179"/>
    </location>
</feature>
<evidence type="ECO:0000313" key="4">
    <source>
        <dbReference type="Proteomes" id="UP000600946"/>
    </source>
</evidence>
<dbReference type="InterPro" id="IPR023214">
    <property type="entry name" value="HAD_sf"/>
</dbReference>
<sequence>MDTTRRTRPDDRPRRPSAAAFFDVEGTLLAVPGLAGLSGPLGRLWHPPVLAALHAHAALGHLVVLVALAGVADLAPIVRQLAPDAVLCSRPGAPMVGQGKGYAARALLREHDIRARRCYAYADEAADLPLLAEVGHPVVVGEDPVLLRHARRGNWGRLPGPSRARGDAASAVGGASTPG</sequence>
<evidence type="ECO:0000256" key="1">
    <source>
        <dbReference type="SAM" id="MobiDB-lite"/>
    </source>
</evidence>
<evidence type="ECO:0008006" key="5">
    <source>
        <dbReference type="Google" id="ProtNLM"/>
    </source>
</evidence>
<dbReference type="Proteomes" id="UP000600946">
    <property type="component" value="Unassembled WGS sequence"/>
</dbReference>
<proteinExistence type="predicted"/>
<reference evidence="4" key="1">
    <citation type="journal article" date="2019" name="Int. J. Syst. Evol. Microbiol.">
        <title>The Global Catalogue of Microorganisms (GCM) 10K type strain sequencing project: providing services to taxonomists for standard genome sequencing and annotation.</title>
        <authorList>
            <consortium name="The Broad Institute Genomics Platform"/>
            <consortium name="The Broad Institute Genome Sequencing Center for Infectious Disease"/>
            <person name="Wu L."/>
            <person name="Ma J."/>
        </authorList>
    </citation>
    <scope>NUCLEOTIDE SEQUENCE [LARGE SCALE GENOMIC DNA]</scope>
    <source>
        <strain evidence="4">JCM 4594</strain>
    </source>
</reference>
<dbReference type="SUPFAM" id="SSF56784">
    <property type="entry name" value="HAD-like"/>
    <property type="match status" value="1"/>
</dbReference>
<dbReference type="Pfam" id="PF12710">
    <property type="entry name" value="HAD"/>
    <property type="match status" value="1"/>
</dbReference>
<feature type="transmembrane region" description="Helical" evidence="2">
    <location>
        <begin position="49"/>
        <end position="71"/>
    </location>
</feature>
<keyword evidence="2" id="KW-0472">Membrane</keyword>
<protein>
    <recommendedName>
        <fullName evidence="5">Phosphatidylglycerophosphatase C</fullName>
    </recommendedName>
</protein>
<accession>A0ABQ3A9Y4</accession>